<proteinExistence type="predicted"/>
<sequence length="43" mass="4661">MAQLLQGRIAGSGSVPLQEEGRHLGASDRPSRSVEEPKRFLLS</sequence>
<feature type="region of interest" description="Disordered" evidence="1">
    <location>
        <begin position="1"/>
        <end position="43"/>
    </location>
</feature>
<evidence type="ECO:0000256" key="1">
    <source>
        <dbReference type="SAM" id="MobiDB-lite"/>
    </source>
</evidence>
<dbReference type="EMBL" id="CVQH01018113">
    <property type="protein sequence ID" value="CRK24992.1"/>
    <property type="molecule type" value="Genomic_DNA"/>
</dbReference>
<organism evidence="2 3">
    <name type="scientific">Verticillium longisporum</name>
    <name type="common">Verticillium dahliae var. longisporum</name>
    <dbReference type="NCBI Taxonomy" id="100787"/>
    <lineage>
        <taxon>Eukaryota</taxon>
        <taxon>Fungi</taxon>
        <taxon>Dikarya</taxon>
        <taxon>Ascomycota</taxon>
        <taxon>Pezizomycotina</taxon>
        <taxon>Sordariomycetes</taxon>
        <taxon>Hypocreomycetidae</taxon>
        <taxon>Glomerellales</taxon>
        <taxon>Plectosphaerellaceae</taxon>
        <taxon>Verticillium</taxon>
    </lineage>
</organism>
<dbReference type="Proteomes" id="UP000044602">
    <property type="component" value="Unassembled WGS sequence"/>
</dbReference>
<protein>
    <submittedName>
        <fullName evidence="2">Uncharacterized protein</fullName>
    </submittedName>
</protein>
<keyword evidence="3" id="KW-1185">Reference proteome</keyword>
<accession>A0A0G4LSL5</accession>
<evidence type="ECO:0000313" key="2">
    <source>
        <dbReference type="EMBL" id="CRK24992.1"/>
    </source>
</evidence>
<evidence type="ECO:0000313" key="3">
    <source>
        <dbReference type="Proteomes" id="UP000044602"/>
    </source>
</evidence>
<reference evidence="2 3" key="1">
    <citation type="submission" date="2015-05" db="EMBL/GenBank/DDBJ databases">
        <authorList>
            <person name="Wang D.B."/>
            <person name="Wang M."/>
        </authorList>
    </citation>
    <scope>NUCLEOTIDE SEQUENCE [LARGE SCALE GENOMIC DNA]</scope>
    <source>
        <strain evidence="2">VL1</strain>
    </source>
</reference>
<feature type="compositionally biased region" description="Basic and acidic residues" evidence="1">
    <location>
        <begin position="19"/>
        <end position="43"/>
    </location>
</feature>
<name>A0A0G4LSL5_VERLO</name>
<dbReference type="AlphaFoldDB" id="A0A0G4LSL5"/>
<gene>
    <name evidence="2" type="ORF">BN1708_014095</name>
</gene>